<comment type="caution">
    <text evidence="2">The sequence shown here is derived from an EMBL/GenBank/DDBJ whole genome shotgun (WGS) entry which is preliminary data.</text>
</comment>
<dbReference type="Pfam" id="PF00415">
    <property type="entry name" value="RCC1"/>
    <property type="match status" value="1"/>
</dbReference>
<protein>
    <submittedName>
        <fullName evidence="2">Uncharacterized protein</fullName>
    </submittedName>
</protein>
<name>A0A9J6C8U9_POLVA</name>
<evidence type="ECO:0000313" key="3">
    <source>
        <dbReference type="Proteomes" id="UP001107558"/>
    </source>
</evidence>
<dbReference type="SUPFAM" id="SSF50985">
    <property type="entry name" value="RCC1/BLIP-II"/>
    <property type="match status" value="1"/>
</dbReference>
<dbReference type="PROSITE" id="PS50012">
    <property type="entry name" value="RCC1_3"/>
    <property type="match status" value="1"/>
</dbReference>
<reference evidence="2" key="1">
    <citation type="submission" date="2021-03" db="EMBL/GenBank/DDBJ databases">
        <title>Chromosome level genome of the anhydrobiotic midge Polypedilum vanderplanki.</title>
        <authorList>
            <person name="Yoshida Y."/>
            <person name="Kikawada T."/>
            <person name="Gusev O."/>
        </authorList>
    </citation>
    <scope>NUCLEOTIDE SEQUENCE</scope>
    <source>
        <strain evidence="2">NIAS01</strain>
        <tissue evidence="2">Whole body or cell culture</tissue>
    </source>
</reference>
<accession>A0A9J6C8U9</accession>
<evidence type="ECO:0000313" key="2">
    <source>
        <dbReference type="EMBL" id="KAG5678497.1"/>
    </source>
</evidence>
<sequence length="108" mass="11858">MDIPETGAVFAFGRSHLTISGDGNDNNYFFVKKDRIKKLICGQNQSAVICESGRLFVWGENPFGQLAIGLCENIVTKPSCVKVIKKLGHTVKDFQYGSNFSVLLTGDL</sequence>
<dbReference type="InterPro" id="IPR000408">
    <property type="entry name" value="Reg_chr_condens"/>
</dbReference>
<dbReference type="AlphaFoldDB" id="A0A9J6C8U9"/>
<organism evidence="2 3">
    <name type="scientific">Polypedilum vanderplanki</name>
    <name type="common">Sleeping chironomid midge</name>
    <dbReference type="NCBI Taxonomy" id="319348"/>
    <lineage>
        <taxon>Eukaryota</taxon>
        <taxon>Metazoa</taxon>
        <taxon>Ecdysozoa</taxon>
        <taxon>Arthropoda</taxon>
        <taxon>Hexapoda</taxon>
        <taxon>Insecta</taxon>
        <taxon>Pterygota</taxon>
        <taxon>Neoptera</taxon>
        <taxon>Endopterygota</taxon>
        <taxon>Diptera</taxon>
        <taxon>Nematocera</taxon>
        <taxon>Chironomoidea</taxon>
        <taxon>Chironomidae</taxon>
        <taxon>Chironominae</taxon>
        <taxon>Polypedilum</taxon>
        <taxon>Polypedilum</taxon>
    </lineage>
</organism>
<dbReference type="EMBL" id="JADBJN010000002">
    <property type="protein sequence ID" value="KAG5678497.1"/>
    <property type="molecule type" value="Genomic_DNA"/>
</dbReference>
<dbReference type="OrthoDB" id="10253607at2759"/>
<dbReference type="InterPro" id="IPR009091">
    <property type="entry name" value="RCC1/BLIP-II"/>
</dbReference>
<dbReference type="Proteomes" id="UP001107558">
    <property type="component" value="Chromosome 2"/>
</dbReference>
<feature type="repeat" description="RCC1" evidence="1">
    <location>
        <begin position="53"/>
        <end position="107"/>
    </location>
</feature>
<gene>
    <name evidence="2" type="ORF">PVAND_008164</name>
</gene>
<proteinExistence type="predicted"/>
<evidence type="ECO:0000256" key="1">
    <source>
        <dbReference type="PROSITE-ProRule" id="PRU00235"/>
    </source>
</evidence>
<keyword evidence="3" id="KW-1185">Reference proteome</keyword>
<dbReference type="Gene3D" id="2.130.10.30">
    <property type="entry name" value="Regulator of chromosome condensation 1/beta-lactamase-inhibitor protein II"/>
    <property type="match status" value="1"/>
</dbReference>